<dbReference type="AlphaFoldDB" id="E1Z2I8"/>
<dbReference type="Gene3D" id="3.40.50.10810">
    <property type="entry name" value="Tandem AAA-ATPase domain"/>
    <property type="match status" value="1"/>
</dbReference>
<dbReference type="InterPro" id="IPR000330">
    <property type="entry name" value="SNF2_N"/>
</dbReference>
<feature type="domain" description="Helicase ATP-binding" evidence="3">
    <location>
        <begin position="213"/>
        <end position="384"/>
    </location>
</feature>
<dbReference type="OrthoDB" id="413460at2759"/>
<dbReference type="PROSITE" id="PS51192">
    <property type="entry name" value="HELICASE_ATP_BIND_1"/>
    <property type="match status" value="1"/>
</dbReference>
<dbReference type="GO" id="GO:0015616">
    <property type="term" value="F:DNA translocase activity"/>
    <property type="evidence" value="ECO:0007669"/>
    <property type="project" value="TreeGrafter"/>
</dbReference>
<keyword evidence="6" id="KW-1185">Reference proteome</keyword>
<dbReference type="Pfam" id="PF00176">
    <property type="entry name" value="SNF2-rel_dom"/>
    <property type="match status" value="1"/>
</dbReference>
<feature type="region of interest" description="Disordered" evidence="2">
    <location>
        <begin position="932"/>
        <end position="957"/>
    </location>
</feature>
<feature type="compositionally biased region" description="Low complexity" evidence="2">
    <location>
        <begin position="880"/>
        <end position="891"/>
    </location>
</feature>
<feature type="region of interest" description="Disordered" evidence="2">
    <location>
        <begin position="20"/>
        <end position="113"/>
    </location>
</feature>
<dbReference type="InterPro" id="IPR049730">
    <property type="entry name" value="SNF2/RAD54-like_C"/>
</dbReference>
<dbReference type="InterPro" id="IPR014001">
    <property type="entry name" value="Helicase_ATP-bd"/>
</dbReference>
<dbReference type="RefSeq" id="XP_005851771.1">
    <property type="nucleotide sequence ID" value="XM_005851709.1"/>
</dbReference>
<feature type="compositionally biased region" description="Low complexity" evidence="2">
    <location>
        <begin position="1091"/>
        <end position="1100"/>
    </location>
</feature>
<dbReference type="eggNOG" id="KOG0387">
    <property type="taxonomic scope" value="Eukaryota"/>
</dbReference>
<dbReference type="InterPro" id="IPR001650">
    <property type="entry name" value="Helicase_C-like"/>
</dbReference>
<feature type="compositionally biased region" description="Polar residues" evidence="2">
    <location>
        <begin position="46"/>
        <end position="58"/>
    </location>
</feature>
<gene>
    <name evidence="5" type="ORF">CHLNCDRAFT_49470</name>
</gene>
<reference evidence="5 6" key="1">
    <citation type="journal article" date="2010" name="Plant Cell">
        <title>The Chlorella variabilis NC64A genome reveals adaptation to photosymbiosis, coevolution with viruses, and cryptic sex.</title>
        <authorList>
            <person name="Blanc G."/>
            <person name="Duncan G."/>
            <person name="Agarkova I."/>
            <person name="Borodovsky M."/>
            <person name="Gurnon J."/>
            <person name="Kuo A."/>
            <person name="Lindquist E."/>
            <person name="Lucas S."/>
            <person name="Pangilinan J."/>
            <person name="Polle J."/>
            <person name="Salamov A."/>
            <person name="Terry A."/>
            <person name="Yamada T."/>
            <person name="Dunigan D.D."/>
            <person name="Grigoriev I.V."/>
            <person name="Claverie J.M."/>
            <person name="Van Etten J.L."/>
        </authorList>
    </citation>
    <scope>NUCLEOTIDE SEQUENCE [LARGE SCALE GENOMIC DNA]</scope>
    <source>
        <strain evidence="5 6">NC64A</strain>
    </source>
</reference>
<feature type="region of interest" description="Disordered" evidence="2">
    <location>
        <begin position="864"/>
        <end position="906"/>
    </location>
</feature>
<feature type="region of interest" description="Disordered" evidence="2">
    <location>
        <begin position="130"/>
        <end position="176"/>
    </location>
</feature>
<evidence type="ECO:0000259" key="3">
    <source>
        <dbReference type="PROSITE" id="PS51192"/>
    </source>
</evidence>
<dbReference type="KEGG" id="cvr:CHLNCDRAFT_49470"/>
<feature type="compositionally biased region" description="Low complexity" evidence="2">
    <location>
        <begin position="932"/>
        <end position="945"/>
    </location>
</feature>
<feature type="compositionally biased region" description="Basic residues" evidence="2">
    <location>
        <begin position="603"/>
        <end position="613"/>
    </location>
</feature>
<feature type="compositionally biased region" description="Gly residues" evidence="2">
    <location>
        <begin position="458"/>
        <end position="480"/>
    </location>
</feature>
<evidence type="ECO:0000259" key="4">
    <source>
        <dbReference type="PROSITE" id="PS51194"/>
    </source>
</evidence>
<dbReference type="InParanoid" id="E1Z2I8"/>
<dbReference type="PANTHER" id="PTHR45629:SF7">
    <property type="entry name" value="DNA EXCISION REPAIR PROTEIN ERCC-6-RELATED"/>
    <property type="match status" value="1"/>
</dbReference>
<evidence type="ECO:0000256" key="2">
    <source>
        <dbReference type="SAM" id="MobiDB-lite"/>
    </source>
</evidence>
<feature type="compositionally biased region" description="Acidic residues" evidence="2">
    <location>
        <begin position="572"/>
        <end position="596"/>
    </location>
</feature>
<keyword evidence="1" id="KW-0378">Hydrolase</keyword>
<dbReference type="EMBL" id="GL433835">
    <property type="protein sequence ID" value="EFN59669.1"/>
    <property type="molecule type" value="Genomic_DNA"/>
</dbReference>
<evidence type="ECO:0000256" key="1">
    <source>
        <dbReference type="ARBA" id="ARBA00022801"/>
    </source>
</evidence>
<dbReference type="Proteomes" id="UP000008141">
    <property type="component" value="Unassembled WGS sequence"/>
</dbReference>
<feature type="domain" description="Helicase C-terminal" evidence="4">
    <location>
        <begin position="663"/>
        <end position="820"/>
    </location>
</feature>
<dbReference type="STRING" id="554065.E1Z2I8"/>
<accession>E1Z2I8</accession>
<dbReference type="PROSITE" id="PS51194">
    <property type="entry name" value="HELICASE_CTER"/>
    <property type="match status" value="1"/>
</dbReference>
<feature type="compositionally biased region" description="Polar residues" evidence="2">
    <location>
        <begin position="98"/>
        <end position="107"/>
    </location>
</feature>
<dbReference type="InterPro" id="IPR027417">
    <property type="entry name" value="P-loop_NTPase"/>
</dbReference>
<dbReference type="InterPro" id="IPR038718">
    <property type="entry name" value="SNF2-like_sf"/>
</dbReference>
<proteinExistence type="predicted"/>
<feature type="region of interest" description="Disordered" evidence="2">
    <location>
        <begin position="1084"/>
        <end position="1117"/>
    </location>
</feature>
<feature type="region of interest" description="Disordered" evidence="2">
    <location>
        <begin position="561"/>
        <end position="614"/>
    </location>
</feature>
<evidence type="ECO:0000313" key="5">
    <source>
        <dbReference type="EMBL" id="EFN59669.1"/>
    </source>
</evidence>
<dbReference type="InterPro" id="IPR050496">
    <property type="entry name" value="SNF2_RAD54_helicase_repair"/>
</dbReference>
<sequence>MSSTRPLSKDGRRALLEQLAAKRQGKTAACRELEDSDDSEDESFASARSKQTATVLESDSSEEENQGPRHATSRPASTAGSRLIRLRKAGAVPLLPPKQQQHQSLATTAALEEDSDDDIAAQLGGLSIMGKAGSEPQAGGSGSLPAAPAPPARPRLDLARSQHSQPSASAEAPAGMQQDSRCLVLGERGEFVLNATASTMLYPHQVEGIKWLWSLFRLNRGGILADDMGLGKTIQCAAFLAGLIQGRLIRRAIVVAPKTLLAQWRKELGVCGLQAQAHEYGGSAGEREAALESVVRRRGVLLTTYGMVLHNAEVLARHGDHDPDDGPLWDVMICDEGHKLKNPRMQLRKALDEVPAVLRVIISGTPIQNNMMEMWALLNFCVPDVLGEAADFRQGEADKFEKVITVGTDKHATEYERERGAVAAARLRQEIGPYMLRREKKEVFKPAAGDGAAAAAAGGAGEGSGGAAQAAAGGGGGGGSKPHSMPDKKGLNVLLKVKPMQRRVYPGFLNFDPVRKVFNQTASALAAITVLKKVCDHPALLSDRAAHGIVSGVSRARRQAAARLGGGASDGEGSECEEIEDSEEGEWESDSEDYSSEEERQRSRAKQRQKAKRAAAAARAAPAAAVGAEGEEEWSLWASADIEQRLLEEVHTTGFAASCKTVFVMALLKNLVGEGHRTLIFSQSRVMLNILESAIKEEQWRYCRIDGSVASAAEREARVRQFQTSHTIPIFLLTSQVGGLGLTLTAADRVIILDPAWNPSTDNQSVDRAYRIGQKRDVVVYRLISCGTVEENIYRRQDLRDLFRLEPSECEASQTQRELHDRHAHQRRESPDLTRHLAFLRTLDCYAGVSDHDLLFSIKEREAPPASGITRPAATPPRVGSAAAAPGAGSARKQGPGRPVFGKTAAQGWSGGNELSDLFAKAVTISGGGGSAAVAAAAQPPGSSKPSPPAPAAPSPKISAAERIEELEGLLLRKRHLLTLSSGLADGGARVRSQIAELEQELAAVKAPASSSGGSAAIIASSGSGAAVAAPARHQRQRRGASLPPVLCSLACAICCGAAAAARSWKRLAATKLPLPAATDQHSSQAALGVQQQEQQQQQQVMWGRKRTRLPTLSTCP</sequence>
<dbReference type="GO" id="GO:0016787">
    <property type="term" value="F:hydrolase activity"/>
    <property type="evidence" value="ECO:0007669"/>
    <property type="project" value="UniProtKB-KW"/>
</dbReference>
<feature type="compositionally biased region" description="Acidic residues" evidence="2">
    <location>
        <begin position="34"/>
        <end position="43"/>
    </location>
</feature>
<dbReference type="Gene3D" id="3.40.50.300">
    <property type="entry name" value="P-loop containing nucleotide triphosphate hydrolases"/>
    <property type="match status" value="2"/>
</dbReference>
<dbReference type="SMART" id="SM00487">
    <property type="entry name" value="DEXDc"/>
    <property type="match status" value="1"/>
</dbReference>
<dbReference type="FunCoup" id="E1Z2I8">
    <property type="interactions" value="68"/>
</dbReference>
<dbReference type="PANTHER" id="PTHR45629">
    <property type="entry name" value="SNF2/RAD54 FAMILY MEMBER"/>
    <property type="match status" value="1"/>
</dbReference>
<dbReference type="GeneID" id="17359372"/>
<dbReference type="Gene3D" id="1.20.120.850">
    <property type="entry name" value="SWI2/SNF2 ATPases, N-terminal domain"/>
    <property type="match status" value="1"/>
</dbReference>
<dbReference type="Pfam" id="PF00271">
    <property type="entry name" value="Helicase_C"/>
    <property type="match status" value="1"/>
</dbReference>
<name>E1Z2I8_CHLVA</name>
<evidence type="ECO:0000313" key="6">
    <source>
        <dbReference type="Proteomes" id="UP000008141"/>
    </source>
</evidence>
<dbReference type="SUPFAM" id="SSF52540">
    <property type="entry name" value="P-loop containing nucleoside triphosphate hydrolases"/>
    <property type="match status" value="2"/>
</dbReference>
<dbReference type="GO" id="GO:0005524">
    <property type="term" value="F:ATP binding"/>
    <property type="evidence" value="ECO:0007669"/>
    <property type="project" value="InterPro"/>
</dbReference>
<dbReference type="CDD" id="cd18793">
    <property type="entry name" value="SF2_C_SNF"/>
    <property type="match status" value="1"/>
</dbReference>
<dbReference type="SMART" id="SM00490">
    <property type="entry name" value="HELICc"/>
    <property type="match status" value="1"/>
</dbReference>
<feature type="region of interest" description="Disordered" evidence="2">
    <location>
        <begin position="455"/>
        <end position="488"/>
    </location>
</feature>
<protein>
    <submittedName>
        <fullName evidence="5">Uncharacterized protein</fullName>
    </submittedName>
</protein>
<organism evidence="6">
    <name type="scientific">Chlorella variabilis</name>
    <name type="common">Green alga</name>
    <dbReference type="NCBI Taxonomy" id="554065"/>
    <lineage>
        <taxon>Eukaryota</taxon>
        <taxon>Viridiplantae</taxon>
        <taxon>Chlorophyta</taxon>
        <taxon>core chlorophytes</taxon>
        <taxon>Trebouxiophyceae</taxon>
        <taxon>Chlorellales</taxon>
        <taxon>Chlorellaceae</taxon>
        <taxon>Chlorella clade</taxon>
        <taxon>Chlorella</taxon>
    </lineage>
</organism>